<evidence type="ECO:0000256" key="2">
    <source>
        <dbReference type="ARBA" id="ARBA00005056"/>
    </source>
</evidence>
<sequence>MSTAQTFISRPSEARIDLDCIGRKRINLAVFGCGQVGGRLLEQLLEARLRICEENKLDIRVIAVANSTNLLLGEDSLSGNWHKDLTGSGESSGVSAVIRYAKENKLQNLIAVDNTASQELVDKYPDLIRAGFNLVSSNKLANVSSHAQYNGLRELLRQNNKHYFYETNVGAGLPLIDTLKLLSLSGEKVTRVRGVFSGSLSYIFNEFSQSVQPFSKVLAKARTGGLTEPDSRLDLSGADVGRKLAILARELGLSCELDQVQIQNLIPADLRKLSPLEFENRIEELNVGMHIRRKNLSPGQVLRYVADLKIGAEHKEGIMMQAGLQVVNKQSNLGGLAGSDTIFEIFTPNYQKHPLVIQGAGAGADVTARGVLGDILRIGQLIH</sequence>
<dbReference type="Pfam" id="PF03447">
    <property type="entry name" value="NAD_binding_3"/>
    <property type="match status" value="1"/>
</dbReference>
<dbReference type="UniPathway" id="UPA00051">
    <property type="reaction ID" value="UER00465"/>
</dbReference>
<protein>
    <recommendedName>
        <fullName evidence="4">homoserine dehydrogenase</fullName>
        <ecNumber evidence="4">1.1.1.3</ecNumber>
    </recommendedName>
</protein>
<evidence type="ECO:0000256" key="6">
    <source>
        <dbReference type="ARBA" id="ARBA00022697"/>
    </source>
</evidence>
<dbReference type="GO" id="GO:0009088">
    <property type="term" value="P:threonine biosynthetic process"/>
    <property type="evidence" value="ECO:0007669"/>
    <property type="project" value="UniProtKB-UniPathway"/>
</dbReference>
<dbReference type="GO" id="GO:0009086">
    <property type="term" value="P:methionine biosynthetic process"/>
    <property type="evidence" value="ECO:0007669"/>
    <property type="project" value="UniProtKB-KW"/>
</dbReference>
<dbReference type="GO" id="GO:0050661">
    <property type="term" value="F:NADP binding"/>
    <property type="evidence" value="ECO:0007669"/>
    <property type="project" value="InterPro"/>
</dbReference>
<comment type="catalytic activity">
    <reaction evidence="10">
        <text>L-homoserine + NADP(+) = L-aspartate 4-semialdehyde + NADPH + H(+)</text>
        <dbReference type="Rhea" id="RHEA:15761"/>
        <dbReference type="ChEBI" id="CHEBI:15378"/>
        <dbReference type="ChEBI" id="CHEBI:57476"/>
        <dbReference type="ChEBI" id="CHEBI:57783"/>
        <dbReference type="ChEBI" id="CHEBI:58349"/>
        <dbReference type="ChEBI" id="CHEBI:537519"/>
        <dbReference type="EC" id="1.1.1.3"/>
    </reaction>
    <physiologicalReaction direction="right-to-left" evidence="10">
        <dbReference type="Rhea" id="RHEA:15763"/>
    </physiologicalReaction>
</comment>
<dbReference type="InterPro" id="IPR036291">
    <property type="entry name" value="NAD(P)-bd_dom_sf"/>
</dbReference>
<evidence type="ECO:0000256" key="5">
    <source>
        <dbReference type="ARBA" id="ARBA00022605"/>
    </source>
</evidence>
<evidence type="ECO:0000256" key="1">
    <source>
        <dbReference type="ARBA" id="ARBA00001920"/>
    </source>
</evidence>
<name>A0A2S7KM23_9FLAO</name>
<dbReference type="Gene3D" id="3.30.360.10">
    <property type="entry name" value="Dihydrodipicolinate Reductase, domain 2"/>
    <property type="match status" value="1"/>
</dbReference>
<dbReference type="Gene3D" id="3.40.50.720">
    <property type="entry name" value="NAD(P)-binding Rossmann-like Domain"/>
    <property type="match status" value="1"/>
</dbReference>
<keyword evidence="15" id="KW-1185">Reference proteome</keyword>
<dbReference type="FunFam" id="3.30.360.10:FF:000006">
    <property type="entry name" value="Bifunctional aspartokinase/homoserine dehydrogenase"/>
    <property type="match status" value="1"/>
</dbReference>
<dbReference type="PANTHER" id="PTHR43070:SF5">
    <property type="entry name" value="HOMOSERINE DEHYDROGENASE"/>
    <property type="match status" value="1"/>
</dbReference>
<proteinExistence type="predicted"/>
<dbReference type="SUPFAM" id="SSF55347">
    <property type="entry name" value="Glyceraldehyde-3-phosphate dehydrogenase-like, C-terminal domain"/>
    <property type="match status" value="1"/>
</dbReference>
<dbReference type="GO" id="GO:0009089">
    <property type="term" value="P:lysine biosynthetic process via diaminopimelate"/>
    <property type="evidence" value="ECO:0007669"/>
    <property type="project" value="UniProtKB-ARBA"/>
</dbReference>
<evidence type="ECO:0000256" key="4">
    <source>
        <dbReference type="ARBA" id="ARBA00013213"/>
    </source>
</evidence>
<dbReference type="Pfam" id="PF00742">
    <property type="entry name" value="Homoserine_dh"/>
    <property type="match status" value="1"/>
</dbReference>
<dbReference type="GO" id="GO:0004412">
    <property type="term" value="F:homoserine dehydrogenase activity"/>
    <property type="evidence" value="ECO:0007669"/>
    <property type="project" value="UniProtKB-EC"/>
</dbReference>
<gene>
    <name evidence="14" type="ORF">BST85_01030</name>
</gene>
<keyword evidence="8" id="KW-0560">Oxidoreductase</keyword>
<evidence type="ECO:0000256" key="9">
    <source>
        <dbReference type="ARBA" id="ARBA00023167"/>
    </source>
</evidence>
<keyword evidence="9" id="KW-0486">Methionine biosynthesis</keyword>
<comment type="catalytic activity">
    <reaction evidence="11">
        <text>L-homoserine + NAD(+) = L-aspartate 4-semialdehyde + NADH + H(+)</text>
        <dbReference type="Rhea" id="RHEA:15757"/>
        <dbReference type="ChEBI" id="CHEBI:15378"/>
        <dbReference type="ChEBI" id="CHEBI:57476"/>
        <dbReference type="ChEBI" id="CHEBI:57540"/>
        <dbReference type="ChEBI" id="CHEBI:57945"/>
        <dbReference type="ChEBI" id="CHEBI:537519"/>
        <dbReference type="EC" id="1.1.1.3"/>
    </reaction>
    <physiologicalReaction direction="right-to-left" evidence="11">
        <dbReference type="Rhea" id="RHEA:15759"/>
    </physiologicalReaction>
</comment>
<evidence type="ECO:0000313" key="15">
    <source>
        <dbReference type="Proteomes" id="UP000239800"/>
    </source>
</evidence>
<accession>A0A2S7KM23</accession>
<evidence type="ECO:0000256" key="10">
    <source>
        <dbReference type="ARBA" id="ARBA00048841"/>
    </source>
</evidence>
<dbReference type="Proteomes" id="UP000239800">
    <property type="component" value="Unassembled WGS sequence"/>
</dbReference>
<feature type="domain" description="Homoserine dehydrogenase catalytic" evidence="12">
    <location>
        <begin position="174"/>
        <end position="376"/>
    </location>
</feature>
<comment type="pathway">
    <text evidence="2">Amino-acid biosynthesis; L-threonine biosynthesis; L-threonine from L-aspartate: step 3/5.</text>
</comment>
<evidence type="ECO:0000256" key="8">
    <source>
        <dbReference type="ARBA" id="ARBA00023002"/>
    </source>
</evidence>
<evidence type="ECO:0000259" key="13">
    <source>
        <dbReference type="Pfam" id="PF03447"/>
    </source>
</evidence>
<feature type="domain" description="Aspartate/homoserine dehydrogenase NAD-binding" evidence="13">
    <location>
        <begin position="32"/>
        <end position="166"/>
    </location>
</feature>
<evidence type="ECO:0000259" key="12">
    <source>
        <dbReference type="Pfam" id="PF00742"/>
    </source>
</evidence>
<dbReference type="InterPro" id="IPR011147">
    <property type="entry name" value="Bifunc_Aspkin/hSer_DH"/>
</dbReference>
<evidence type="ECO:0000313" key="14">
    <source>
        <dbReference type="EMBL" id="PQB03640.1"/>
    </source>
</evidence>
<comment type="caution">
    <text evidence="14">The sequence shown here is derived from an EMBL/GenBank/DDBJ whole genome shotgun (WGS) entry which is preliminary data.</text>
</comment>
<organism evidence="14 15">
    <name type="scientific">Aureitalea marina</name>
    <dbReference type="NCBI Taxonomy" id="930804"/>
    <lineage>
        <taxon>Bacteria</taxon>
        <taxon>Pseudomonadati</taxon>
        <taxon>Bacteroidota</taxon>
        <taxon>Flavobacteriia</taxon>
        <taxon>Flavobacteriales</taxon>
        <taxon>Flavobacteriaceae</taxon>
        <taxon>Aureitalea</taxon>
    </lineage>
</organism>
<dbReference type="OrthoDB" id="9799110at2"/>
<evidence type="ECO:0000256" key="3">
    <source>
        <dbReference type="ARBA" id="ARBA00005062"/>
    </source>
</evidence>
<dbReference type="InterPro" id="IPR005106">
    <property type="entry name" value="Asp/hSer_DH_NAD-bd"/>
</dbReference>
<keyword evidence="5" id="KW-0028">Amino-acid biosynthesis</keyword>
<dbReference type="UniPathway" id="UPA00050">
    <property type="reaction ID" value="UER00063"/>
</dbReference>
<dbReference type="EMBL" id="MQUB01000001">
    <property type="protein sequence ID" value="PQB03640.1"/>
    <property type="molecule type" value="Genomic_DNA"/>
</dbReference>
<dbReference type="PANTHER" id="PTHR43070">
    <property type="match status" value="1"/>
</dbReference>
<dbReference type="InterPro" id="IPR001342">
    <property type="entry name" value="HDH_cat"/>
</dbReference>
<dbReference type="SUPFAM" id="SSF51735">
    <property type="entry name" value="NAD(P)-binding Rossmann-fold domains"/>
    <property type="match status" value="1"/>
</dbReference>
<comment type="pathway">
    <text evidence="3">Amino-acid biosynthesis; L-methionine biosynthesis via de novo pathway; L-homoserine from L-aspartate: step 3/3.</text>
</comment>
<dbReference type="GO" id="GO:0009090">
    <property type="term" value="P:homoserine biosynthetic process"/>
    <property type="evidence" value="ECO:0007669"/>
    <property type="project" value="UniProtKB-ARBA"/>
</dbReference>
<comment type="cofactor">
    <cofactor evidence="1">
        <name>a metal cation</name>
        <dbReference type="ChEBI" id="CHEBI:25213"/>
    </cofactor>
</comment>
<dbReference type="RefSeq" id="WP_104811562.1">
    <property type="nucleotide sequence ID" value="NZ_MQUB01000001.1"/>
</dbReference>
<evidence type="ECO:0000256" key="7">
    <source>
        <dbReference type="ARBA" id="ARBA00022857"/>
    </source>
</evidence>
<dbReference type="EC" id="1.1.1.3" evidence="4"/>
<dbReference type="AlphaFoldDB" id="A0A2S7KM23"/>
<keyword evidence="7" id="KW-0521">NADP</keyword>
<reference evidence="14 15" key="1">
    <citation type="submission" date="2016-11" db="EMBL/GenBank/DDBJ databases">
        <title>Trade-off between light-utilization and light-protection in marine flavobacteria.</title>
        <authorList>
            <person name="Kumagai Y."/>
        </authorList>
    </citation>
    <scope>NUCLEOTIDE SEQUENCE [LARGE SCALE GENOMIC DNA]</scope>
    <source>
        <strain evidence="14 15">NBRC 107741</strain>
    </source>
</reference>
<keyword evidence="6" id="KW-0791">Threonine biosynthesis</keyword>
<evidence type="ECO:0000256" key="11">
    <source>
        <dbReference type="ARBA" id="ARBA00049031"/>
    </source>
</evidence>